<dbReference type="AlphaFoldDB" id="A0A5E4D839"/>
<keyword evidence="2" id="KW-1185">Reference proteome</keyword>
<reference evidence="1" key="1">
    <citation type="submission" date="2019-04" db="EMBL/GenBank/DDBJ databases">
        <authorList>
            <person name="Alioto T."/>
            <person name="Alioto T."/>
        </authorList>
    </citation>
    <scope>NUCLEOTIDE SEQUENCE [LARGE SCALE GENOMIC DNA]</scope>
</reference>
<proteinExistence type="predicted"/>
<protein>
    <submittedName>
        <fullName evidence="1">Uncharacterized protein</fullName>
    </submittedName>
</protein>
<evidence type="ECO:0000313" key="2">
    <source>
        <dbReference type="Proteomes" id="UP000335636"/>
    </source>
</evidence>
<feature type="non-terminal residue" evidence="1">
    <location>
        <position position="1"/>
    </location>
</feature>
<gene>
    <name evidence="1" type="ORF">MONAX_5E043892</name>
</gene>
<comment type="caution">
    <text evidence="1">The sequence shown here is derived from an EMBL/GenBank/DDBJ whole genome shotgun (WGS) entry which is preliminary data.</text>
</comment>
<organism evidence="1 2">
    <name type="scientific">Marmota monax</name>
    <name type="common">Woodchuck</name>
    <dbReference type="NCBI Taxonomy" id="9995"/>
    <lineage>
        <taxon>Eukaryota</taxon>
        <taxon>Metazoa</taxon>
        <taxon>Chordata</taxon>
        <taxon>Craniata</taxon>
        <taxon>Vertebrata</taxon>
        <taxon>Euteleostomi</taxon>
        <taxon>Mammalia</taxon>
        <taxon>Eutheria</taxon>
        <taxon>Euarchontoglires</taxon>
        <taxon>Glires</taxon>
        <taxon>Rodentia</taxon>
        <taxon>Sciuromorpha</taxon>
        <taxon>Sciuridae</taxon>
        <taxon>Xerinae</taxon>
        <taxon>Marmotini</taxon>
        <taxon>Marmota</taxon>
    </lineage>
</organism>
<feature type="non-terminal residue" evidence="1">
    <location>
        <position position="63"/>
    </location>
</feature>
<dbReference type="EMBL" id="CABDUW010004376">
    <property type="protein sequence ID" value="VTJ90325.1"/>
    <property type="molecule type" value="Genomic_DNA"/>
</dbReference>
<evidence type="ECO:0000313" key="1">
    <source>
        <dbReference type="EMBL" id="VTJ90325.1"/>
    </source>
</evidence>
<name>A0A5E4D839_MARMO</name>
<dbReference type="Proteomes" id="UP000335636">
    <property type="component" value="Unassembled WGS sequence"/>
</dbReference>
<accession>A0A5E4D839</accession>
<sequence>RKTVYQFSEPLVALRLEISKAVSPVEGACCGKVKVYSQQVAAAARSTFVGTNGGYEQKTFAKQ</sequence>